<dbReference type="Pfam" id="PF19076">
    <property type="entry name" value="CshA_repeat"/>
    <property type="match status" value="5"/>
</dbReference>
<evidence type="ECO:0000313" key="5">
    <source>
        <dbReference type="EMBL" id="AWR21795.1"/>
    </source>
</evidence>
<keyword evidence="3" id="KW-0732">Signal</keyword>
<sequence precursor="true">MLQNTFQRAFLRIAAAVAIFSVLLLGFSAPANAVGGNVGITQSLKLPSGTPSSAITVGSGSSYVWTVNFTCSNNDCHDGMIRLNFPSSMVAGTASYSVSEVSRVIRSSTQLVFVLNSTVPVGTSSQIVVNMSVAPWSTPNGTVADHTSNFSTSDGENVTTTVNTVTVRAANTTTVNSSFSSGGNLDDFATTSVTACPVAPTTAGYGPVGIAAGSVIKVTLPANVVFQSAPSGSYNSSTREVTWTVASNVIGCVSYNLITMHPSAYFAVGQLVPYPYTWTGTDIGSSSPARTLGTSTAVVSLVAPGPAQVLVDRISAPTGKWIGAGGSIDFKAENPNDSSQPLDSISIRETIPVGLGLTTVTIYNKSAGLAALWVKSKFGADGIQGNSDDNLAYLAESGIAAGSTAVVNVSNTMPSGAAAMSGGNYITYIKATYGVIPVGSGSLDLLSYSWVILSTTRTGVPVVIGDVFPETAYFDFTETVPGFPQSTRTLVDTSSTSVISEPPPPAPSLATRVGLRNNLSANLLPGVRTAPFTAGFAAYSADLPDPVLFIIQPADTTIANSSLVVKNGSTTLTNYTVTRTSGFGYNSSGWITNNPSLTGELIKITFPTGTKIASGSTLSVDFSLDLQDTLMGSPSVVAAFSSRTNNSYGMEAQYWGAFGDTSADLDGDGRVGNTLNTGTDSVLFPTFNAQVVPAASVAASLTQSVKGSWDTSFIGGPSTGYTTPGATDGFRVSLKNRGTVRLDAATVITILPRPGDTNVLSGTTRNTSSSTFPVLLTSVPTLPVGLTGATVSYSTQANICRTELNYSPAGCVSASWSTTPPGNLQTVTALKFDFGSNVLLPGRSWNVDMTVTTPTTGASEPDFAIVNPLVNSPLTNEKAKSSSAYVIREFGQSSFLNAAESPSVTLAMPGTYGPAGIPPTAPDVATTGVGTSPQRVSVSAPSNGSVTLLNPSGSSSSGFAVPGQGTYSFSAGRITFDPEPGFSGVADPIIYRVTDVFGQTGIATYTATVTLPGVPSAIPVGVSIPQSSAGGSVSVAIPSGGTLRLIDGSGSPVTSVTVPGEGTYTVNVGTGRTDFVPDPAFTGTATPVPYRVTDSYGQSTSSTVAINVIPPTTPTPQVSSGYNKALSTDPAVSQSVVISVPVGVTLQMRSPLGTSQTTYTIPGEGVYDFNSSTGEIKFTPVYGYAGTPTAITVAFTDSFGQVGLTTYTPTVLAPPFGPLSPLTGSGGVGVQPQTIQVTVPPSGSVKLVDAQGNSVTTLIVPGEGTYTVVPSTGIVTFVPENGYSGATTPVTYRATDAYQSTATQTISTNVTIPSAPSPQPGSTSGTDSETHVFTPVIPAGASLTLVDPNGNSVTGYSVPGQGTYTVSNGRVLFVPATGYAGVAVITYGIVDGYGQRGTATLSSSVTTVPRLSLAQTGAVVFPALVLALFMLSGGLLAVIRRRRDLQKE</sequence>
<proteinExistence type="predicted"/>
<name>A0A2Z3RYC8_9MICO</name>
<dbReference type="KEGG" id="aum:AURMO_01203"/>
<evidence type="ECO:0000256" key="1">
    <source>
        <dbReference type="SAM" id="MobiDB-lite"/>
    </source>
</evidence>
<evidence type="ECO:0000313" key="6">
    <source>
        <dbReference type="Proteomes" id="UP000246894"/>
    </source>
</evidence>
<feature type="transmembrane region" description="Helical" evidence="2">
    <location>
        <begin position="1419"/>
        <end position="1439"/>
    </location>
</feature>
<reference evidence="5 6" key="1">
    <citation type="submission" date="2017-10" db="EMBL/GenBank/DDBJ databases">
        <title>Genome of an Actinobacterium that displays light-enhanced growth.</title>
        <authorList>
            <person name="Maresca J.A."/>
            <person name="Hempel P."/>
            <person name="Shevchenko O."/>
            <person name="Miller K.J."/>
            <person name="Hahn M.W."/>
        </authorList>
    </citation>
    <scope>NUCLEOTIDE SEQUENCE [LARGE SCALE GENOMIC DNA]</scope>
    <source>
        <strain evidence="5 6">MWH-Mo1</strain>
    </source>
</reference>
<organism evidence="5 6">
    <name type="scientific">Aurantimicrobium photophilum</name>
    <dbReference type="NCBI Taxonomy" id="1987356"/>
    <lineage>
        <taxon>Bacteria</taxon>
        <taxon>Bacillati</taxon>
        <taxon>Actinomycetota</taxon>
        <taxon>Actinomycetes</taxon>
        <taxon>Micrococcales</taxon>
        <taxon>Microbacteriaceae</taxon>
        <taxon>Aurantimicrobium</taxon>
    </lineage>
</organism>
<feature type="domain" description="CshA" evidence="4">
    <location>
        <begin position="1136"/>
        <end position="1211"/>
    </location>
</feature>
<feature type="chain" id="PRO_5016307188" description="CshA domain-containing protein" evidence="3">
    <location>
        <begin position="34"/>
        <end position="1448"/>
    </location>
</feature>
<evidence type="ECO:0000256" key="3">
    <source>
        <dbReference type="SAM" id="SignalP"/>
    </source>
</evidence>
<feature type="region of interest" description="Disordered" evidence="1">
    <location>
        <begin position="1310"/>
        <end position="1330"/>
    </location>
</feature>
<dbReference type="InterPro" id="IPR026395">
    <property type="entry name" value="CshA_fibril"/>
</dbReference>
<accession>A0A2Z3RYC8</accession>
<feature type="domain" description="CshA" evidence="4">
    <location>
        <begin position="1340"/>
        <end position="1405"/>
    </location>
</feature>
<keyword evidence="6" id="KW-1185">Reference proteome</keyword>
<dbReference type="Proteomes" id="UP000246894">
    <property type="component" value="Chromosome"/>
</dbReference>
<evidence type="ECO:0000259" key="4">
    <source>
        <dbReference type="Pfam" id="PF19076"/>
    </source>
</evidence>
<dbReference type="NCBIfam" id="TIGR04225">
    <property type="entry name" value="CshA_fibril_rpt"/>
    <property type="match status" value="4"/>
</dbReference>
<keyword evidence="2" id="KW-1133">Transmembrane helix</keyword>
<keyword evidence="2" id="KW-0812">Transmembrane</keyword>
<feature type="signal peptide" evidence="3">
    <location>
        <begin position="1"/>
        <end position="33"/>
    </location>
</feature>
<feature type="domain" description="CshA" evidence="4">
    <location>
        <begin position="1031"/>
        <end position="1104"/>
    </location>
</feature>
<feature type="domain" description="CshA" evidence="4">
    <location>
        <begin position="937"/>
        <end position="1009"/>
    </location>
</feature>
<protein>
    <recommendedName>
        <fullName evidence="4">CshA domain-containing protein</fullName>
    </recommendedName>
</protein>
<evidence type="ECO:0000256" key="2">
    <source>
        <dbReference type="SAM" id="Phobius"/>
    </source>
</evidence>
<keyword evidence="2" id="KW-0472">Membrane</keyword>
<feature type="compositionally biased region" description="Polar residues" evidence="1">
    <location>
        <begin position="1310"/>
        <end position="1327"/>
    </location>
</feature>
<feature type="domain" description="CshA" evidence="4">
    <location>
        <begin position="1232"/>
        <end position="1310"/>
    </location>
</feature>
<gene>
    <name evidence="5" type="ORF">AURMO_01203</name>
</gene>
<dbReference type="EMBL" id="CP023994">
    <property type="protein sequence ID" value="AWR21795.1"/>
    <property type="molecule type" value="Genomic_DNA"/>
</dbReference>